<dbReference type="InterPro" id="IPR015927">
    <property type="entry name" value="Peptidase_S24_S26A/B/C"/>
</dbReference>
<dbReference type="EMBL" id="CP049866">
    <property type="protein sequence ID" value="QIK77373.1"/>
    <property type="molecule type" value="Genomic_DNA"/>
</dbReference>
<sequence length="118" mass="12684">MERGPAHATGRFGVAVVRGQSMEPTLSDGDRLLGSYRARPAPGSLVVARFVDGTVAVKRATEQRLLRSGAPGWWLLSDNPSEGVDSRHRGPVDSDAVLGVVLLRMWPSPRPGRMLAGR</sequence>
<dbReference type="CDD" id="cd06529">
    <property type="entry name" value="S24_LexA-like"/>
    <property type="match status" value="1"/>
</dbReference>
<dbReference type="Pfam" id="PF00717">
    <property type="entry name" value="Peptidase_S24"/>
    <property type="match status" value="1"/>
</dbReference>
<dbReference type="GO" id="GO:0016020">
    <property type="term" value="C:membrane"/>
    <property type="evidence" value="ECO:0007669"/>
    <property type="project" value="InterPro"/>
</dbReference>
<keyword evidence="1" id="KW-0645">Protease</keyword>
<dbReference type="InterPro" id="IPR019756">
    <property type="entry name" value="Pept_S26A_signal_pept_1_Ser-AS"/>
</dbReference>
<dbReference type="InterPro" id="IPR039418">
    <property type="entry name" value="LexA-like"/>
</dbReference>
<gene>
    <name evidence="4" type="ORF">G7071_10990</name>
</gene>
<keyword evidence="5" id="KW-1185">Reference proteome</keyword>
<dbReference type="Proteomes" id="UP000502035">
    <property type="component" value="Chromosome"/>
</dbReference>
<evidence type="ECO:0000259" key="3">
    <source>
        <dbReference type="Pfam" id="PF00717"/>
    </source>
</evidence>
<dbReference type="SUPFAM" id="SSF51306">
    <property type="entry name" value="LexA/Signal peptidase"/>
    <property type="match status" value="1"/>
</dbReference>
<evidence type="ECO:0000313" key="5">
    <source>
        <dbReference type="Proteomes" id="UP000502035"/>
    </source>
</evidence>
<dbReference type="GO" id="GO:0006508">
    <property type="term" value="P:proteolysis"/>
    <property type="evidence" value="ECO:0007669"/>
    <property type="project" value="UniProtKB-KW"/>
</dbReference>
<evidence type="ECO:0000256" key="1">
    <source>
        <dbReference type="ARBA" id="ARBA00022670"/>
    </source>
</evidence>
<evidence type="ECO:0000313" key="4">
    <source>
        <dbReference type="EMBL" id="QIK77373.1"/>
    </source>
</evidence>
<dbReference type="InterPro" id="IPR036286">
    <property type="entry name" value="LexA/Signal_pep-like_sf"/>
</dbReference>
<keyword evidence="2" id="KW-0378">Hydrolase</keyword>
<name>A0A6G7YKV1_9ACTN</name>
<feature type="domain" description="Peptidase S24/S26A/S26B/S26C" evidence="3">
    <location>
        <begin position="14"/>
        <end position="81"/>
    </location>
</feature>
<reference evidence="4 5" key="1">
    <citation type="submission" date="2020-03" db="EMBL/GenBank/DDBJ databases">
        <title>Nocardioides sp. nov., isolated from fish.</title>
        <authorList>
            <person name="Hyun D.-W."/>
            <person name="Bae J.-W."/>
        </authorList>
    </citation>
    <scope>NUCLEOTIDE SEQUENCE [LARGE SCALE GENOMIC DNA]</scope>
    <source>
        <strain evidence="4 5">HDW12A</strain>
    </source>
</reference>
<dbReference type="PROSITE" id="PS00501">
    <property type="entry name" value="SPASE_I_1"/>
    <property type="match status" value="1"/>
</dbReference>
<dbReference type="Gene3D" id="2.10.109.10">
    <property type="entry name" value="Umud Fragment, subunit A"/>
    <property type="match status" value="1"/>
</dbReference>
<evidence type="ECO:0000256" key="2">
    <source>
        <dbReference type="ARBA" id="ARBA00022801"/>
    </source>
</evidence>
<dbReference type="AlphaFoldDB" id="A0A6G7YKV1"/>
<dbReference type="GO" id="GO:0004252">
    <property type="term" value="F:serine-type endopeptidase activity"/>
    <property type="evidence" value="ECO:0007669"/>
    <property type="project" value="InterPro"/>
</dbReference>
<proteinExistence type="predicted"/>
<protein>
    <submittedName>
        <fullName evidence="4">S24 family peptidase</fullName>
    </submittedName>
</protein>
<accession>A0A6G7YKV1</accession>
<dbReference type="KEGG" id="npi:G7071_10990"/>
<organism evidence="4 5">
    <name type="scientific">Nocardioides piscis</name>
    <dbReference type="NCBI Taxonomy" id="2714938"/>
    <lineage>
        <taxon>Bacteria</taxon>
        <taxon>Bacillati</taxon>
        <taxon>Actinomycetota</taxon>
        <taxon>Actinomycetes</taxon>
        <taxon>Propionibacteriales</taxon>
        <taxon>Nocardioidaceae</taxon>
        <taxon>Nocardioides</taxon>
    </lineage>
</organism>